<dbReference type="RefSeq" id="WP_131939763.1">
    <property type="nucleotide sequence ID" value="NZ_BAAAMX010000016.1"/>
</dbReference>
<gene>
    <name evidence="3" type="ORF">E1284_15395</name>
</gene>
<feature type="domain" description="DUF6493" evidence="1">
    <location>
        <begin position="172"/>
        <end position="311"/>
    </location>
</feature>
<dbReference type="InterPro" id="IPR045472">
    <property type="entry name" value="DUF6493"/>
</dbReference>
<dbReference type="Pfam" id="PF20103">
    <property type="entry name" value="DUF6493"/>
    <property type="match status" value="1"/>
</dbReference>
<sequence length="883" mass="94254">MSMPEALQKAIESGDAELTGREVMALDESGHRAAAAGLPGLLKAMRAASPHGFLDNQAVRPLLIAGAGAISGPAAAATWLCRGELRLWWWGANDSELRLLREVTSGRSPEWRAEVAHRVADRVRATDIDWTRWHFAAELAKSAGAAPPVSDGFVVGWASGPEGADELSEDPFLDTLLPKLFEVDGVGAALADDATRTQWGRTRKSTWAGSLSDLARAGRIERATLLDGCVSRFLRGGTTHNLRWFIQLHDALEPTDDEVAARVRDYVRLLPTAPPTVADLALRQVRRTDDLERLDADLFAEAADALLFRPEKKLVRAALTWLDRTARKRDRAGATVRALTAVFTSDAVDLRDRAVKIAVKHAAHASESVREEVRDAAGGLPADLREAIAAGFGEVAAVPGPEPLPGPPPFVPREPPAPIGSLAELADDFAVRLRSDEEWPATERFLAALVEFAHRDPDGTREALRKHAEHLAPWITEPGGRPYMRSHVRESWIQFPVQHLLLPGRPHNLTEVFAALAMRRSHSAGTLNDPQLKRFLKWRLHEIASAVGTVPLLLATPTEVSGHIDPGVLVGRLERLEAAGCAPGPADLLQAMLRVPREIDPAAVVRAKGLASVAGRRVASWLAAGGLADPAVTCTVLDTPLATVGERTFRPPSQVLSIVDMPGDSEIDRLCTHPDPDRRVFGTGRLDPHTGHWAAVLPSHRDIVAAHLVPYLAGWEQYGWNQGAIMLGLAEADGPAGAATGTLLAHALANEDQDERARAVEALLVLAARGALPAAETGTALGRLAALGRIPLPRTLKALTAAADAGAHAGVWTILATALPHALPAPGQRARAGLPAMITLATRLAEMTGARGAIPEVADVAARGGTSRLVAESARLHRTLTAT</sequence>
<evidence type="ECO:0000259" key="1">
    <source>
        <dbReference type="Pfam" id="PF20103"/>
    </source>
</evidence>
<accession>A0A4R4P4A6</accession>
<evidence type="ECO:0008006" key="5">
    <source>
        <dbReference type="Google" id="ProtNLM"/>
    </source>
</evidence>
<keyword evidence="4" id="KW-1185">Reference proteome</keyword>
<dbReference type="OrthoDB" id="3245799at2"/>
<comment type="caution">
    <text evidence="3">The sequence shown here is derived from an EMBL/GenBank/DDBJ whole genome shotgun (WGS) entry which is preliminary data.</text>
</comment>
<reference evidence="3 4" key="1">
    <citation type="submission" date="2019-03" db="EMBL/GenBank/DDBJ databases">
        <title>Draft genome sequences of novel Actinobacteria.</title>
        <authorList>
            <person name="Sahin N."/>
            <person name="Ay H."/>
            <person name="Saygin H."/>
        </authorList>
    </citation>
    <scope>NUCLEOTIDE SEQUENCE [LARGE SCALE GENOMIC DNA]</scope>
    <source>
        <strain evidence="3 4">DSM 45347</strain>
    </source>
</reference>
<evidence type="ECO:0000313" key="3">
    <source>
        <dbReference type="EMBL" id="TDC15467.1"/>
    </source>
</evidence>
<proteinExistence type="predicted"/>
<dbReference type="InterPro" id="IPR056726">
    <property type="entry name" value="DUF7824"/>
</dbReference>
<organism evidence="3 4">
    <name type="scientific">Actinomadura bangladeshensis</name>
    <dbReference type="NCBI Taxonomy" id="453573"/>
    <lineage>
        <taxon>Bacteria</taxon>
        <taxon>Bacillati</taxon>
        <taxon>Actinomycetota</taxon>
        <taxon>Actinomycetes</taxon>
        <taxon>Streptosporangiales</taxon>
        <taxon>Thermomonosporaceae</taxon>
        <taxon>Actinomadura</taxon>
    </lineage>
</organism>
<feature type="domain" description="DUF7824" evidence="2">
    <location>
        <begin position="442"/>
        <end position="608"/>
    </location>
</feature>
<name>A0A4R4P4A6_9ACTN</name>
<dbReference type="Proteomes" id="UP000295431">
    <property type="component" value="Unassembled WGS sequence"/>
</dbReference>
<protein>
    <recommendedName>
        <fullName evidence="5">Secreted protein</fullName>
    </recommendedName>
</protein>
<evidence type="ECO:0000259" key="2">
    <source>
        <dbReference type="Pfam" id="PF25148"/>
    </source>
</evidence>
<evidence type="ECO:0000313" key="4">
    <source>
        <dbReference type="Proteomes" id="UP000295431"/>
    </source>
</evidence>
<dbReference type="Pfam" id="PF25148">
    <property type="entry name" value="DUF7824"/>
    <property type="match status" value="1"/>
</dbReference>
<dbReference type="EMBL" id="SMJW01000066">
    <property type="protein sequence ID" value="TDC15467.1"/>
    <property type="molecule type" value="Genomic_DNA"/>
</dbReference>
<dbReference type="AlphaFoldDB" id="A0A4R4P4A6"/>